<sequence length="355" mass="38243">MDSAGEQHSKSRKRDRIKNFLKDPFGSRTGSPSPSRITSHPAVGGPGTSSQADHNVAVPTPPAENATRSEIRSDQDNINTSIEVIPARNEENPFVPSISISDHDGASQVSSPFPPSGRLARRQGEGEAQEITTQVENPIQDDGAVVAEGDPSARSNIPATATSHAANEPQEITAAVEHQPAGLAGKIYEGVKTTLRKVVQVSDAFPPLKSVAAGLLVICDTIDGYGENKEEFNELLKRVEALSKIMISCPPDVPQEVKDRFDGLSRTLDEKQRILQAKVDPTRSGVERAILAAQDQQEVLKLTQEVRFAIEIAMFDAIIENRAQTYRIVSGVDWLKERFNGASGFVPSASASHGP</sequence>
<feature type="compositionally biased region" description="Polar residues" evidence="1">
    <location>
        <begin position="28"/>
        <end position="38"/>
    </location>
</feature>
<protein>
    <submittedName>
        <fullName evidence="2">Uncharacterized protein</fullName>
    </submittedName>
</protein>
<reference evidence="2 3" key="1">
    <citation type="submission" date="2019-01" db="EMBL/GenBank/DDBJ databases">
        <title>Draft genome sequence of Psathyrella aberdarensis IHI B618.</title>
        <authorList>
            <person name="Buettner E."/>
            <person name="Kellner H."/>
        </authorList>
    </citation>
    <scope>NUCLEOTIDE SEQUENCE [LARGE SCALE GENOMIC DNA]</scope>
    <source>
        <strain evidence="2 3">IHI B618</strain>
    </source>
</reference>
<gene>
    <name evidence="2" type="ORF">EST38_g9366</name>
</gene>
<dbReference type="OrthoDB" id="3266391at2759"/>
<feature type="compositionally biased region" description="Polar residues" evidence="1">
    <location>
        <begin position="153"/>
        <end position="165"/>
    </location>
</feature>
<feature type="region of interest" description="Disordered" evidence="1">
    <location>
        <begin position="1"/>
        <end position="166"/>
    </location>
</feature>
<keyword evidence="3" id="KW-1185">Reference proteome</keyword>
<dbReference type="Proteomes" id="UP000290288">
    <property type="component" value="Unassembled WGS sequence"/>
</dbReference>
<dbReference type="InterPro" id="IPR059179">
    <property type="entry name" value="MLKL-like_MCAfunc"/>
</dbReference>
<name>A0A4Q2DCB2_9AGAR</name>
<comment type="caution">
    <text evidence="2">The sequence shown here is derived from an EMBL/GenBank/DDBJ whole genome shotgun (WGS) entry which is preliminary data.</text>
</comment>
<evidence type="ECO:0000313" key="2">
    <source>
        <dbReference type="EMBL" id="RXW16491.1"/>
    </source>
</evidence>
<proteinExistence type="predicted"/>
<accession>A0A4Q2DCB2</accession>
<organism evidence="2 3">
    <name type="scientific">Candolleomyces aberdarensis</name>
    <dbReference type="NCBI Taxonomy" id="2316362"/>
    <lineage>
        <taxon>Eukaryota</taxon>
        <taxon>Fungi</taxon>
        <taxon>Dikarya</taxon>
        <taxon>Basidiomycota</taxon>
        <taxon>Agaricomycotina</taxon>
        <taxon>Agaricomycetes</taxon>
        <taxon>Agaricomycetidae</taxon>
        <taxon>Agaricales</taxon>
        <taxon>Agaricineae</taxon>
        <taxon>Psathyrellaceae</taxon>
        <taxon>Candolleomyces</taxon>
    </lineage>
</organism>
<evidence type="ECO:0000313" key="3">
    <source>
        <dbReference type="Proteomes" id="UP000290288"/>
    </source>
</evidence>
<dbReference type="CDD" id="cd21037">
    <property type="entry name" value="MLKL_NTD"/>
    <property type="match status" value="1"/>
</dbReference>
<dbReference type="EMBL" id="SDEE01000432">
    <property type="protein sequence ID" value="RXW16491.1"/>
    <property type="molecule type" value="Genomic_DNA"/>
</dbReference>
<dbReference type="AlphaFoldDB" id="A0A4Q2DCB2"/>
<evidence type="ECO:0000256" key="1">
    <source>
        <dbReference type="SAM" id="MobiDB-lite"/>
    </source>
</evidence>